<dbReference type="InterPro" id="IPR036942">
    <property type="entry name" value="Beta-barrel_TonB_sf"/>
</dbReference>
<evidence type="ECO:0000313" key="5">
    <source>
        <dbReference type="Proteomes" id="UP000760545"/>
    </source>
</evidence>
<dbReference type="EMBL" id="JAAVJS010000688">
    <property type="protein sequence ID" value="NJX17480.1"/>
    <property type="molecule type" value="Genomic_DNA"/>
</dbReference>
<sequence length="106" mass="12135">QHLVDGRLWVPEVDMKNFAPYAQLKTLYRDFVLKAGIRFENINIEIPDYTTIYILPNGGTPQGNVPVEGGELKYDATTFNAGLRYNRWDIFKPFVSFSQSFSIADL</sequence>
<keyword evidence="4" id="KW-0675">Receptor</keyword>
<evidence type="ECO:0000256" key="2">
    <source>
        <dbReference type="ARBA" id="ARBA00023136"/>
    </source>
</evidence>
<feature type="non-terminal residue" evidence="4">
    <location>
        <position position="106"/>
    </location>
</feature>
<protein>
    <submittedName>
        <fullName evidence="4">TonB-dependent receptor</fullName>
    </submittedName>
</protein>
<dbReference type="Gene3D" id="2.40.170.20">
    <property type="entry name" value="TonB-dependent receptor, beta-barrel domain"/>
    <property type="match status" value="1"/>
</dbReference>
<keyword evidence="2" id="KW-0472">Membrane</keyword>
<accession>A0ABX1DGY9</accession>
<gene>
    <name evidence="4" type="ORF">HC176_18580</name>
</gene>
<name>A0ABX1DGY9_9FLAO</name>
<evidence type="ECO:0000256" key="3">
    <source>
        <dbReference type="ARBA" id="ARBA00023237"/>
    </source>
</evidence>
<organism evidence="4 5">
    <name type="scientific">Tamlana crocina</name>
    <dbReference type="NCBI Taxonomy" id="393006"/>
    <lineage>
        <taxon>Bacteria</taxon>
        <taxon>Pseudomonadati</taxon>
        <taxon>Bacteroidota</taxon>
        <taxon>Flavobacteriia</taxon>
        <taxon>Flavobacteriales</taxon>
        <taxon>Flavobacteriaceae</taxon>
        <taxon>Tamlana</taxon>
    </lineage>
</organism>
<comment type="caution">
    <text evidence="4">The sequence shown here is derived from an EMBL/GenBank/DDBJ whole genome shotgun (WGS) entry which is preliminary data.</text>
</comment>
<proteinExistence type="predicted"/>
<evidence type="ECO:0000256" key="1">
    <source>
        <dbReference type="ARBA" id="ARBA00004442"/>
    </source>
</evidence>
<reference evidence="4 5" key="1">
    <citation type="submission" date="2020-03" db="EMBL/GenBank/DDBJ databases">
        <title>Tamlana sp. nov, isolated from XXX.</title>
        <authorList>
            <person name="Cao W.R."/>
        </authorList>
    </citation>
    <scope>NUCLEOTIDE SEQUENCE [LARGE SCALE GENOMIC DNA]</scope>
    <source>
        <strain evidence="4 5">HST1-43</strain>
    </source>
</reference>
<feature type="non-terminal residue" evidence="4">
    <location>
        <position position="1"/>
    </location>
</feature>
<keyword evidence="5" id="KW-1185">Reference proteome</keyword>
<comment type="subcellular location">
    <subcellularLocation>
        <location evidence="1">Cell outer membrane</location>
    </subcellularLocation>
</comment>
<dbReference type="SUPFAM" id="SSF56935">
    <property type="entry name" value="Porins"/>
    <property type="match status" value="1"/>
</dbReference>
<dbReference type="Proteomes" id="UP000760545">
    <property type="component" value="Unassembled WGS sequence"/>
</dbReference>
<evidence type="ECO:0000313" key="4">
    <source>
        <dbReference type="EMBL" id="NJX17480.1"/>
    </source>
</evidence>
<keyword evidence="3" id="KW-0998">Cell outer membrane</keyword>